<dbReference type="AlphaFoldDB" id="A0A1G2BRH2"/>
<gene>
    <name evidence="2" type="ORF">A3B31_01045</name>
</gene>
<organism evidence="2 3">
    <name type="scientific">Candidatus Komeilibacteria bacterium RIFCSPLOWO2_01_FULL_53_11</name>
    <dbReference type="NCBI Taxonomy" id="1798552"/>
    <lineage>
        <taxon>Bacteria</taxon>
        <taxon>Candidatus Komeiliibacteriota</taxon>
    </lineage>
</organism>
<comment type="caution">
    <text evidence="2">The sequence shown here is derived from an EMBL/GenBank/DDBJ whole genome shotgun (WGS) entry which is preliminary data.</text>
</comment>
<reference evidence="2 3" key="1">
    <citation type="journal article" date="2016" name="Nat. Commun.">
        <title>Thousands of microbial genomes shed light on interconnected biogeochemical processes in an aquifer system.</title>
        <authorList>
            <person name="Anantharaman K."/>
            <person name="Brown C.T."/>
            <person name="Hug L.A."/>
            <person name="Sharon I."/>
            <person name="Castelle C.J."/>
            <person name="Probst A.J."/>
            <person name="Thomas B.C."/>
            <person name="Singh A."/>
            <person name="Wilkins M.J."/>
            <person name="Karaoz U."/>
            <person name="Brodie E.L."/>
            <person name="Williams K.H."/>
            <person name="Hubbard S.S."/>
            <person name="Banfield J.F."/>
        </authorList>
    </citation>
    <scope>NUCLEOTIDE SEQUENCE [LARGE SCALE GENOMIC DNA]</scope>
</reference>
<accession>A0A1G2BRH2</accession>
<keyword evidence="1" id="KW-1133">Transmembrane helix</keyword>
<keyword evidence="1" id="KW-0812">Transmembrane</keyword>
<keyword evidence="1" id="KW-0472">Membrane</keyword>
<name>A0A1G2BRH2_9BACT</name>
<dbReference type="Proteomes" id="UP000177349">
    <property type="component" value="Unassembled WGS sequence"/>
</dbReference>
<feature type="transmembrane region" description="Helical" evidence="1">
    <location>
        <begin position="29"/>
        <end position="47"/>
    </location>
</feature>
<dbReference type="EMBL" id="MHKN01000047">
    <property type="protein sequence ID" value="OGY91179.1"/>
    <property type="molecule type" value="Genomic_DNA"/>
</dbReference>
<protein>
    <submittedName>
        <fullName evidence="2">Uncharacterized protein</fullName>
    </submittedName>
</protein>
<proteinExistence type="predicted"/>
<evidence type="ECO:0000313" key="3">
    <source>
        <dbReference type="Proteomes" id="UP000177349"/>
    </source>
</evidence>
<evidence type="ECO:0000256" key="1">
    <source>
        <dbReference type="SAM" id="Phobius"/>
    </source>
</evidence>
<evidence type="ECO:0000313" key="2">
    <source>
        <dbReference type="EMBL" id="OGY91179.1"/>
    </source>
</evidence>
<feature type="transmembrane region" description="Helical" evidence="1">
    <location>
        <begin position="53"/>
        <end position="70"/>
    </location>
</feature>
<sequence length="101" mass="11841">MEMSDYLTGQDYAFAERLVEYQNARGNRWLGLATIILMFAMMITTLFEERLWIAVFSGLVTVFAAVYFMRCQQIVMRFRRATETRAPNSKGGTRHHVQHRD</sequence>